<dbReference type="WBParaSite" id="nRc.2.0.1.t37818-RA">
    <property type="protein sequence ID" value="nRc.2.0.1.t37818-RA"/>
    <property type="gene ID" value="nRc.2.0.1.g37818"/>
</dbReference>
<organism evidence="1 2">
    <name type="scientific">Romanomermis culicivorax</name>
    <name type="common">Nematode worm</name>
    <dbReference type="NCBI Taxonomy" id="13658"/>
    <lineage>
        <taxon>Eukaryota</taxon>
        <taxon>Metazoa</taxon>
        <taxon>Ecdysozoa</taxon>
        <taxon>Nematoda</taxon>
        <taxon>Enoplea</taxon>
        <taxon>Dorylaimia</taxon>
        <taxon>Mermithida</taxon>
        <taxon>Mermithoidea</taxon>
        <taxon>Mermithidae</taxon>
        <taxon>Romanomermis</taxon>
    </lineage>
</organism>
<dbReference type="AlphaFoldDB" id="A0A915KG69"/>
<reference evidence="2" key="1">
    <citation type="submission" date="2022-11" db="UniProtKB">
        <authorList>
            <consortium name="WormBaseParasite"/>
        </authorList>
    </citation>
    <scope>IDENTIFICATION</scope>
</reference>
<accession>A0A915KG69</accession>
<evidence type="ECO:0000313" key="1">
    <source>
        <dbReference type="Proteomes" id="UP000887565"/>
    </source>
</evidence>
<sequence length="277" mass="31593">MTDAAKSKKERSGTDCQQLGTLSLKIYFRPETITAFREKRPTVASNRTKRKVSFLFGYVSSIAFRSVPFPSVGKGTSCMQEEHYSLDGVEDEIRDVLKHLLSSEVRRRPTVGQLLDEPLCWNGERRLKFLLDVAAGRNHYLQDANGSDGSRLRAELRTDAGHAGRLMALDIPPALVNKVEFLIGERFYPSIMNILLTLKFYMEERQTPAKASLTTATNSWNSDTSSSSIFSPKDEYKFWIRYAPLFWDVLRIAKSHPEYWKVIKLVDILGFGRVLFI</sequence>
<protein>
    <submittedName>
        <fullName evidence="2">Uncharacterized protein</fullName>
    </submittedName>
</protein>
<keyword evidence="1" id="KW-1185">Reference proteome</keyword>
<proteinExistence type="predicted"/>
<evidence type="ECO:0000313" key="2">
    <source>
        <dbReference type="WBParaSite" id="nRc.2.0.1.t37818-RA"/>
    </source>
</evidence>
<name>A0A915KG69_ROMCU</name>
<dbReference type="Proteomes" id="UP000887565">
    <property type="component" value="Unplaced"/>
</dbReference>